<evidence type="ECO:0000256" key="5">
    <source>
        <dbReference type="ARBA" id="ARBA00023242"/>
    </source>
</evidence>
<comment type="function">
    <text evidence="6">Required for maturation of ribosomal RNAs and formation of the large ribosomal subunit.</text>
</comment>
<dbReference type="PANTHER" id="PTHR17605">
    <property type="entry name" value="RIBOSOME BIOGENESIS PROTEIN BOP1 BLOCK OF PROLIFERATION 1 PROTEIN"/>
    <property type="match status" value="1"/>
</dbReference>
<evidence type="ECO:0000259" key="8">
    <source>
        <dbReference type="SMART" id="SM01035"/>
    </source>
</evidence>
<dbReference type="GO" id="GO:0070545">
    <property type="term" value="C:PeBoW complex"/>
    <property type="evidence" value="ECO:0007669"/>
    <property type="project" value="TreeGrafter"/>
</dbReference>
<dbReference type="EMBL" id="JAKKPZ010000023">
    <property type="protein sequence ID" value="KAI1711165.1"/>
    <property type="molecule type" value="Genomic_DNA"/>
</dbReference>
<accession>A0AAD4N4M1</accession>
<comment type="subcellular location">
    <subcellularLocation>
        <location evidence="6">Nucleus</location>
        <location evidence="6">Nucleolus</location>
    </subcellularLocation>
    <subcellularLocation>
        <location evidence="6">Nucleus</location>
        <location evidence="6">Nucleoplasm</location>
    </subcellularLocation>
</comment>
<dbReference type="GO" id="GO:0005654">
    <property type="term" value="C:nucleoplasm"/>
    <property type="evidence" value="ECO:0007669"/>
    <property type="project" value="UniProtKB-SubCell"/>
</dbReference>
<evidence type="ECO:0000256" key="6">
    <source>
        <dbReference type="HAMAP-Rule" id="MF_03027"/>
    </source>
</evidence>
<evidence type="ECO:0000256" key="1">
    <source>
        <dbReference type="ARBA" id="ARBA00022517"/>
    </source>
</evidence>
<dbReference type="SMART" id="SM00320">
    <property type="entry name" value="WD40"/>
    <property type="match status" value="7"/>
</dbReference>
<dbReference type="HAMAP" id="MF_03027">
    <property type="entry name" value="BOP1"/>
    <property type="match status" value="1"/>
</dbReference>
<gene>
    <name evidence="9" type="ORF">DdX_10419</name>
</gene>
<evidence type="ECO:0000313" key="10">
    <source>
        <dbReference type="Proteomes" id="UP001201812"/>
    </source>
</evidence>
<dbReference type="GO" id="GO:0000463">
    <property type="term" value="P:maturation of LSU-rRNA from tricistronic rRNA transcript (SSU-rRNA, 5.8S rRNA, LSU-rRNA)"/>
    <property type="evidence" value="ECO:0007669"/>
    <property type="project" value="UniProtKB-UniRule"/>
</dbReference>
<feature type="domain" description="BOP1 N-terminal" evidence="8">
    <location>
        <begin position="31"/>
        <end position="294"/>
    </location>
</feature>
<dbReference type="Gene3D" id="2.130.10.10">
    <property type="entry name" value="YVTN repeat-like/Quinoprotein amine dehydrogenase"/>
    <property type="match status" value="1"/>
</dbReference>
<dbReference type="FunFam" id="2.130.10.10:FF:000576">
    <property type="entry name" value="Ribosome biogenesis protein ERB1"/>
    <property type="match status" value="1"/>
</dbReference>
<evidence type="ECO:0000256" key="2">
    <source>
        <dbReference type="ARBA" id="ARBA00022552"/>
    </source>
</evidence>
<dbReference type="PANTHER" id="PTHR17605:SF0">
    <property type="entry name" value="RIBOSOME BIOGENESIS PROTEIN BOP1"/>
    <property type="match status" value="1"/>
</dbReference>
<name>A0AAD4N4M1_9BILA</name>
<dbReference type="GO" id="GO:0000466">
    <property type="term" value="P:maturation of 5.8S rRNA from tricistronic rRNA transcript (SSU-rRNA, 5.8S rRNA, LSU-rRNA)"/>
    <property type="evidence" value="ECO:0007669"/>
    <property type="project" value="UniProtKB-UniRule"/>
</dbReference>
<proteinExistence type="inferred from homology"/>
<evidence type="ECO:0000256" key="7">
    <source>
        <dbReference type="PROSITE-ProRule" id="PRU00221"/>
    </source>
</evidence>
<dbReference type="GO" id="GO:0030687">
    <property type="term" value="C:preribosome, large subunit precursor"/>
    <property type="evidence" value="ECO:0007669"/>
    <property type="project" value="UniProtKB-UniRule"/>
</dbReference>
<keyword evidence="1 6" id="KW-0690">Ribosome biogenesis</keyword>
<evidence type="ECO:0000313" key="9">
    <source>
        <dbReference type="EMBL" id="KAI1711165.1"/>
    </source>
</evidence>
<keyword evidence="3 7" id="KW-0853">WD repeat</keyword>
<evidence type="ECO:0000256" key="3">
    <source>
        <dbReference type="ARBA" id="ARBA00022574"/>
    </source>
</evidence>
<sequence>MAKRTVAIDHYDSSDEEDLRNTIGNVPVTWYDDYDHIGYNLSGEKIVKSDAAKKKDEIDTFLDKMEDPDYWKRVYDRQAGADAVLSEEQVQQLEAVVENRYTKIGYNPYEPFVDIFSWKKEIHPISNQPEHKRSFIPSLDERKKVARMVYAIKMGWTKKQQKEEEPKVYDLWAADDNEPKSKAELSRIRMHLPAPKVALPTNKESYNPPAEHLFDEEELQKWKKTEVQKRRIGFVPQKYDAFRKVPFYPEFYKERLDRCMDLYLAPRQRKMRLNVDINELLPELPNPKDLQPFPTVLAFYMRGHRGQVRSLSVEPEKGELLISGGDDKTVRIWYIPTGKCLKVFKMESPVTCVAFCPNSQRTLILASCESNKVSLLNSESGDKLLVSGTKQFITSLQAEVDEAPGNNHASWSFPKFDSSPSIRLDLESINKVRNVVWHKKGDYFATVGFESTSNAVLIHQLSKCASQKPFSKKKGAVQQVLFHPTKPWFFVATQQHVRIYDLQKCELKRKLFTGSKFVSCMDLHPHGNNLFIGGLDRVFTWLDMELAAKPWKTMKNHSGAIRSLCYHQRYPLLATVSDDATAIVYHAKVSNDLMRDNELVPVKRLYGHKLQAQKEAKLAQIAEDSNEETAIKVHSADKLAILSSVFHPTQPWLITAGADGQIGLFSY</sequence>
<keyword evidence="5 6" id="KW-0539">Nucleus</keyword>
<dbReference type="SUPFAM" id="SSF50978">
    <property type="entry name" value="WD40 repeat-like"/>
    <property type="match status" value="1"/>
</dbReference>
<dbReference type="InterPro" id="IPR001680">
    <property type="entry name" value="WD40_rpt"/>
</dbReference>
<comment type="caution">
    <text evidence="9">The sequence shown here is derived from an EMBL/GenBank/DDBJ whole genome shotgun (WGS) entry which is preliminary data.</text>
</comment>
<comment type="similarity">
    <text evidence="6">Belongs to the WD repeat BOP1/ERB1 family.</text>
</comment>
<reference evidence="9" key="1">
    <citation type="submission" date="2022-01" db="EMBL/GenBank/DDBJ databases">
        <title>Genome Sequence Resource for Two Populations of Ditylenchus destructor, the Migratory Endoparasitic Phytonematode.</title>
        <authorList>
            <person name="Zhang H."/>
            <person name="Lin R."/>
            <person name="Xie B."/>
        </authorList>
    </citation>
    <scope>NUCLEOTIDE SEQUENCE</scope>
    <source>
        <strain evidence="9">BazhouSP</strain>
    </source>
</reference>
<dbReference type="PROSITE" id="PS50082">
    <property type="entry name" value="WD_REPEATS_2"/>
    <property type="match status" value="1"/>
</dbReference>
<evidence type="ECO:0000256" key="4">
    <source>
        <dbReference type="ARBA" id="ARBA00022737"/>
    </source>
</evidence>
<dbReference type="InterPro" id="IPR015943">
    <property type="entry name" value="WD40/YVTN_repeat-like_dom_sf"/>
</dbReference>
<dbReference type="SMART" id="SM01035">
    <property type="entry name" value="BOP1NT"/>
    <property type="match status" value="1"/>
</dbReference>
<dbReference type="InterPro" id="IPR036322">
    <property type="entry name" value="WD40_repeat_dom_sf"/>
</dbReference>
<dbReference type="Pfam" id="PF08145">
    <property type="entry name" value="BOP1NT"/>
    <property type="match status" value="1"/>
</dbReference>
<dbReference type="Pfam" id="PF00400">
    <property type="entry name" value="WD40"/>
    <property type="match status" value="4"/>
</dbReference>
<dbReference type="AlphaFoldDB" id="A0AAD4N4M1"/>
<keyword evidence="10" id="KW-1185">Reference proteome</keyword>
<dbReference type="GO" id="GO:0043021">
    <property type="term" value="F:ribonucleoprotein complex binding"/>
    <property type="evidence" value="ECO:0007669"/>
    <property type="project" value="UniProtKB-UniRule"/>
</dbReference>
<organism evidence="9 10">
    <name type="scientific">Ditylenchus destructor</name>
    <dbReference type="NCBI Taxonomy" id="166010"/>
    <lineage>
        <taxon>Eukaryota</taxon>
        <taxon>Metazoa</taxon>
        <taxon>Ecdysozoa</taxon>
        <taxon>Nematoda</taxon>
        <taxon>Chromadorea</taxon>
        <taxon>Rhabditida</taxon>
        <taxon>Tylenchina</taxon>
        <taxon>Tylenchomorpha</taxon>
        <taxon>Sphaerularioidea</taxon>
        <taxon>Anguinidae</taxon>
        <taxon>Anguininae</taxon>
        <taxon>Ditylenchus</taxon>
    </lineage>
</organism>
<dbReference type="InterPro" id="IPR028598">
    <property type="entry name" value="BOP1/Erb1"/>
</dbReference>
<dbReference type="Proteomes" id="UP001201812">
    <property type="component" value="Unassembled WGS sequence"/>
</dbReference>
<keyword evidence="2 6" id="KW-0698">rRNA processing</keyword>
<protein>
    <recommendedName>
        <fullName evidence="6">Ribosome biogenesis protein BOP1 homolog</fullName>
    </recommendedName>
</protein>
<feature type="repeat" description="WD" evidence="7">
    <location>
        <begin position="301"/>
        <end position="343"/>
    </location>
</feature>
<dbReference type="PROSITE" id="PS50294">
    <property type="entry name" value="WD_REPEATS_REGION"/>
    <property type="match status" value="1"/>
</dbReference>
<keyword evidence="4" id="KW-0677">Repeat</keyword>
<dbReference type="InterPro" id="IPR012953">
    <property type="entry name" value="BOP1_N_dom"/>
</dbReference>